<feature type="transmembrane region" description="Helical" evidence="6">
    <location>
        <begin position="98"/>
        <end position="119"/>
    </location>
</feature>
<evidence type="ECO:0000256" key="1">
    <source>
        <dbReference type="ARBA" id="ARBA00004141"/>
    </source>
</evidence>
<sequence length="590" mass="61350">MQRYLPFLDWGRSYSRQTLGADLVAALIVTVMLIPQSFAYALLAGLPPVLGLYASMAPLVLYALFGTSRTLAVGPVAISSLMSAAACGALFAQGTPEFAGAAVALAALSGGMLVVMGLLRLGFLANFLSHPVISGFITASALLIAAGQLRHLLGVQAGGATAPELVPALLSALPGTNAQALTLGLAAIGFLVWARRGMAPALRRIGLPERLAATLARTGPVIAVALTTLATWALGLDIAVVGDVPRGLPVLALPPLDPGLLAQIAVPALLISVVGYVENVSIAQTLAARRRERIDPDQELIALGAANLGAAVSGAFPVSGGFSRSVVNFDAGARTPAAGLFTAAGMALATLFLTPLIRYLPQATLAATIVVAVLGLVDVRALVRVWRWSRADFIAQAGTILVTLGAGVERGLICGVGLSVALQLWRSSRPHVAVVGQVPGCEHFRNVARHEVVTAPHVLSLRVDESLSFPNARFLEDYVYDAVAADPRIRHVVLVCAAVNAVDASALESLEAINHRLQDAGVTLHLSEVKGPVMDGLRRAGLPDTLTGEVFLSQYDAFRTLAPEAARIALAGPRQAEPTERLRDAGRAAR</sequence>
<dbReference type="PANTHER" id="PTHR11814">
    <property type="entry name" value="SULFATE TRANSPORTER"/>
    <property type="match status" value="1"/>
</dbReference>
<feature type="transmembrane region" description="Helical" evidence="6">
    <location>
        <begin position="169"/>
        <end position="194"/>
    </location>
</feature>
<feature type="transmembrane region" description="Helical" evidence="6">
    <location>
        <begin position="21"/>
        <end position="43"/>
    </location>
</feature>
<dbReference type="Gene3D" id="3.30.750.24">
    <property type="entry name" value="STAS domain"/>
    <property type="match status" value="1"/>
</dbReference>
<evidence type="ECO:0000256" key="6">
    <source>
        <dbReference type="SAM" id="Phobius"/>
    </source>
</evidence>
<gene>
    <name evidence="8" type="primary">sulP</name>
    <name evidence="8" type="ORF">FDP22_03035</name>
</gene>
<name>A0A5B8FG92_9RHOB</name>
<dbReference type="KEGG" id="ppru:FDP22_03035"/>
<feature type="domain" description="STAS" evidence="7">
    <location>
        <begin position="448"/>
        <end position="561"/>
    </location>
</feature>
<feature type="transmembrane region" description="Helical" evidence="6">
    <location>
        <begin position="49"/>
        <end position="65"/>
    </location>
</feature>
<keyword evidence="2 6" id="KW-0812">Transmembrane</keyword>
<dbReference type="PROSITE" id="PS50801">
    <property type="entry name" value="STAS"/>
    <property type="match status" value="1"/>
</dbReference>
<dbReference type="EMBL" id="CP040818">
    <property type="protein sequence ID" value="QDL90847.1"/>
    <property type="molecule type" value="Genomic_DNA"/>
</dbReference>
<evidence type="ECO:0000256" key="5">
    <source>
        <dbReference type="SAM" id="MobiDB-lite"/>
    </source>
</evidence>
<organism evidence="8 9">
    <name type="scientific">Paroceanicella profunda</name>
    <dbReference type="NCBI Taxonomy" id="2579971"/>
    <lineage>
        <taxon>Bacteria</taxon>
        <taxon>Pseudomonadati</taxon>
        <taxon>Pseudomonadota</taxon>
        <taxon>Alphaproteobacteria</taxon>
        <taxon>Rhodobacterales</taxon>
        <taxon>Paracoccaceae</taxon>
        <taxon>Paroceanicella</taxon>
    </lineage>
</organism>
<reference evidence="8 9" key="1">
    <citation type="submission" date="2019-06" db="EMBL/GenBank/DDBJ databases">
        <title>Genome sequence of Rhodobacteraceae bacterium D4M1.</title>
        <authorList>
            <person name="Cao J."/>
        </authorList>
    </citation>
    <scope>NUCLEOTIDE SEQUENCE [LARGE SCALE GENOMIC DNA]</scope>
    <source>
        <strain evidence="8 9">D4M1</strain>
    </source>
</reference>
<keyword evidence="9" id="KW-1185">Reference proteome</keyword>
<dbReference type="Pfam" id="PF01740">
    <property type="entry name" value="STAS"/>
    <property type="match status" value="1"/>
</dbReference>
<comment type="subcellular location">
    <subcellularLocation>
        <location evidence="1">Membrane</location>
        <topology evidence="1">Multi-pass membrane protein</topology>
    </subcellularLocation>
</comment>
<dbReference type="GO" id="GO:0016020">
    <property type="term" value="C:membrane"/>
    <property type="evidence" value="ECO:0007669"/>
    <property type="project" value="UniProtKB-SubCell"/>
</dbReference>
<accession>A0A5B8FG92</accession>
<feature type="transmembrane region" description="Helical" evidence="6">
    <location>
        <begin position="72"/>
        <end position="92"/>
    </location>
</feature>
<feature type="transmembrane region" description="Helical" evidence="6">
    <location>
        <begin position="338"/>
        <end position="357"/>
    </location>
</feature>
<dbReference type="Pfam" id="PF00916">
    <property type="entry name" value="Sulfate_transp"/>
    <property type="match status" value="1"/>
</dbReference>
<feature type="transmembrane region" description="Helical" evidence="6">
    <location>
        <begin position="215"/>
        <end position="240"/>
    </location>
</feature>
<protein>
    <submittedName>
        <fullName evidence="8">Sulfate permease</fullName>
    </submittedName>
</protein>
<dbReference type="InterPro" id="IPR011547">
    <property type="entry name" value="SLC26A/SulP_dom"/>
</dbReference>
<feature type="transmembrane region" description="Helical" evidence="6">
    <location>
        <begin position="260"/>
        <end position="279"/>
    </location>
</feature>
<proteinExistence type="predicted"/>
<evidence type="ECO:0000256" key="4">
    <source>
        <dbReference type="ARBA" id="ARBA00023136"/>
    </source>
</evidence>
<dbReference type="RefSeq" id="WP_138577644.1">
    <property type="nucleotide sequence ID" value="NZ_CP040818.1"/>
</dbReference>
<dbReference type="InterPro" id="IPR002645">
    <property type="entry name" value="STAS_dom"/>
</dbReference>
<dbReference type="Proteomes" id="UP000305888">
    <property type="component" value="Chromosome"/>
</dbReference>
<evidence type="ECO:0000256" key="3">
    <source>
        <dbReference type="ARBA" id="ARBA00022989"/>
    </source>
</evidence>
<feature type="region of interest" description="Disordered" evidence="5">
    <location>
        <begin position="570"/>
        <end position="590"/>
    </location>
</feature>
<dbReference type="NCBIfam" id="TIGR00815">
    <property type="entry name" value="sulP"/>
    <property type="match status" value="1"/>
</dbReference>
<dbReference type="InterPro" id="IPR018045">
    <property type="entry name" value="S04_transporter_CS"/>
</dbReference>
<feature type="transmembrane region" description="Helical" evidence="6">
    <location>
        <begin position="131"/>
        <end position="149"/>
    </location>
</feature>
<keyword evidence="4 6" id="KW-0472">Membrane</keyword>
<keyword evidence="3 6" id="KW-1133">Transmembrane helix</keyword>
<evidence type="ECO:0000259" key="7">
    <source>
        <dbReference type="PROSITE" id="PS50801"/>
    </source>
</evidence>
<evidence type="ECO:0000313" key="8">
    <source>
        <dbReference type="EMBL" id="QDL90847.1"/>
    </source>
</evidence>
<dbReference type="InterPro" id="IPR001902">
    <property type="entry name" value="SLC26A/SulP_fam"/>
</dbReference>
<dbReference type="SUPFAM" id="SSF52091">
    <property type="entry name" value="SpoIIaa-like"/>
    <property type="match status" value="1"/>
</dbReference>
<feature type="transmembrane region" description="Helical" evidence="6">
    <location>
        <begin position="364"/>
        <end position="383"/>
    </location>
</feature>
<evidence type="ECO:0000256" key="2">
    <source>
        <dbReference type="ARBA" id="ARBA00022692"/>
    </source>
</evidence>
<evidence type="ECO:0000313" key="9">
    <source>
        <dbReference type="Proteomes" id="UP000305888"/>
    </source>
</evidence>
<dbReference type="CDD" id="cd07042">
    <property type="entry name" value="STAS_SulP_like_sulfate_transporter"/>
    <property type="match status" value="1"/>
</dbReference>
<dbReference type="GO" id="GO:0008271">
    <property type="term" value="F:secondary active sulfate transmembrane transporter activity"/>
    <property type="evidence" value="ECO:0007669"/>
    <property type="project" value="InterPro"/>
</dbReference>
<dbReference type="OrthoDB" id="9769739at2"/>
<dbReference type="AlphaFoldDB" id="A0A5B8FG92"/>
<dbReference type="PROSITE" id="PS01130">
    <property type="entry name" value="SLC26A"/>
    <property type="match status" value="1"/>
</dbReference>
<feature type="compositionally biased region" description="Basic and acidic residues" evidence="5">
    <location>
        <begin position="577"/>
        <end position="590"/>
    </location>
</feature>
<dbReference type="InterPro" id="IPR036513">
    <property type="entry name" value="STAS_dom_sf"/>
</dbReference>